<sequence>MSKEKLVVIKEADITNNCPECFNQDMKITFKQKHKYGKLYDRTTKEVSHTIKCNKCGSIIYPVNWTQDIERIFEYYQKMVVPEKPSIRFTSLFYILVILVLVLIGVAIYLWQSGVIQF</sequence>
<evidence type="ECO:0000313" key="2">
    <source>
        <dbReference type="EMBL" id="MRX62884.1"/>
    </source>
</evidence>
<gene>
    <name evidence="2" type="ORF">GJ691_01770</name>
</gene>
<comment type="caution">
    <text evidence="2">The sequence shown here is derived from an EMBL/GenBank/DDBJ whole genome shotgun (WGS) entry which is preliminary data.</text>
</comment>
<dbReference type="OrthoDB" id="1139350at2"/>
<name>A0A6I2ML84_9FLAO</name>
<feature type="transmembrane region" description="Helical" evidence="1">
    <location>
        <begin position="92"/>
        <end position="111"/>
    </location>
</feature>
<keyword evidence="1" id="KW-0472">Membrane</keyword>
<reference evidence="2 3" key="1">
    <citation type="submission" date="2019-11" db="EMBL/GenBank/DDBJ databases">
        <title>Maribacter lutea sp. nov., a marine bacterium isolated from intertidal sand.</title>
        <authorList>
            <person name="Liu A."/>
        </authorList>
    </citation>
    <scope>NUCLEOTIDE SEQUENCE [LARGE SCALE GENOMIC DNA]</scope>
    <source>
        <strain evidence="2 3">RZ05</strain>
    </source>
</reference>
<keyword evidence="1" id="KW-1133">Transmembrane helix</keyword>
<proteinExistence type="predicted"/>
<dbReference type="EMBL" id="WKJH01000001">
    <property type="protein sequence ID" value="MRX62884.1"/>
    <property type="molecule type" value="Genomic_DNA"/>
</dbReference>
<dbReference type="AlphaFoldDB" id="A0A6I2ML84"/>
<evidence type="ECO:0000256" key="1">
    <source>
        <dbReference type="SAM" id="Phobius"/>
    </source>
</evidence>
<dbReference type="RefSeq" id="WP_154363146.1">
    <property type="nucleotide sequence ID" value="NZ_WKJH01000001.1"/>
</dbReference>
<keyword evidence="1" id="KW-0812">Transmembrane</keyword>
<protein>
    <submittedName>
        <fullName evidence="2">Uncharacterized protein</fullName>
    </submittedName>
</protein>
<organism evidence="2 3">
    <name type="scientific">Maribacter luteus</name>
    <dbReference type="NCBI Taxonomy" id="2594478"/>
    <lineage>
        <taxon>Bacteria</taxon>
        <taxon>Pseudomonadati</taxon>
        <taxon>Bacteroidota</taxon>
        <taxon>Flavobacteriia</taxon>
        <taxon>Flavobacteriales</taxon>
        <taxon>Flavobacteriaceae</taxon>
        <taxon>Maribacter</taxon>
    </lineage>
</organism>
<keyword evidence="3" id="KW-1185">Reference proteome</keyword>
<evidence type="ECO:0000313" key="3">
    <source>
        <dbReference type="Proteomes" id="UP000443153"/>
    </source>
</evidence>
<dbReference type="Proteomes" id="UP000443153">
    <property type="component" value="Unassembled WGS sequence"/>
</dbReference>
<accession>A0A6I2ML84</accession>